<protein>
    <submittedName>
        <fullName evidence="2">Uncharacterized protein</fullName>
    </submittedName>
</protein>
<dbReference type="OrthoDB" id="4457696at2"/>
<name>A0A4V2EYM4_9MICO</name>
<organism evidence="2 3">
    <name type="scientific">Agromyces ramosus</name>
    <dbReference type="NCBI Taxonomy" id="33879"/>
    <lineage>
        <taxon>Bacteria</taxon>
        <taxon>Bacillati</taxon>
        <taxon>Actinomycetota</taxon>
        <taxon>Actinomycetes</taxon>
        <taxon>Micrococcales</taxon>
        <taxon>Microbacteriaceae</taxon>
        <taxon>Agromyces</taxon>
    </lineage>
</organism>
<accession>A0A4V2EYM4</accession>
<dbReference type="Proteomes" id="UP000293289">
    <property type="component" value="Unassembled WGS sequence"/>
</dbReference>
<comment type="caution">
    <text evidence="2">The sequence shown here is derived from an EMBL/GenBank/DDBJ whole genome shotgun (WGS) entry which is preliminary data.</text>
</comment>
<evidence type="ECO:0000313" key="2">
    <source>
        <dbReference type="EMBL" id="RZS63500.1"/>
    </source>
</evidence>
<proteinExistence type="predicted"/>
<gene>
    <name evidence="2" type="ORF">EV187_3406</name>
</gene>
<evidence type="ECO:0000313" key="3">
    <source>
        <dbReference type="Proteomes" id="UP000293289"/>
    </source>
</evidence>
<evidence type="ECO:0000256" key="1">
    <source>
        <dbReference type="SAM" id="SignalP"/>
    </source>
</evidence>
<keyword evidence="1" id="KW-0732">Signal</keyword>
<dbReference type="AlphaFoldDB" id="A0A4V2EYM4"/>
<feature type="signal peptide" evidence="1">
    <location>
        <begin position="1"/>
        <end position="28"/>
    </location>
</feature>
<dbReference type="EMBL" id="SGWY01000004">
    <property type="protein sequence ID" value="RZS63500.1"/>
    <property type="molecule type" value="Genomic_DNA"/>
</dbReference>
<dbReference type="RefSeq" id="WP_130354255.1">
    <property type="nucleotide sequence ID" value="NZ_SGWY01000004.1"/>
</dbReference>
<reference evidence="2 3" key="1">
    <citation type="submission" date="2019-02" db="EMBL/GenBank/DDBJ databases">
        <title>Genomic Encyclopedia of Type Strains, Phase IV (KMG-IV): sequencing the most valuable type-strain genomes for metagenomic binning, comparative biology and taxonomic classification.</title>
        <authorList>
            <person name="Goeker M."/>
        </authorList>
    </citation>
    <scope>NUCLEOTIDE SEQUENCE [LARGE SCALE GENOMIC DNA]</scope>
    <source>
        <strain evidence="2 3">DSM 43045</strain>
    </source>
</reference>
<feature type="chain" id="PRO_5039685208" evidence="1">
    <location>
        <begin position="29"/>
        <end position="201"/>
    </location>
</feature>
<sequence>MPITTSPPRRHPRAFALVAGIACLIALASSGCASTAPSAPVAQPVAQPGDELDCRTEGTWMLPDAPPTPDSAIPVPGRVPDGFEPAAALRCTPLAPGAAGTAPVDDTPPGEPVARVERFEGDLAPLISALAEPDDPVPDGVVCTADLELVPPLWLEGVDGRLIPVHYPRDACGKTKPGVHDALEALQVTSVSEVAVAPRSE</sequence>
<keyword evidence="3" id="KW-1185">Reference proteome</keyword>